<gene>
    <name evidence="5" type="ORF">TanjilG_16488</name>
</gene>
<dbReference type="SUPFAM" id="SSF101148">
    <property type="entry name" value="Plant invertase/pectin methylesterase inhibitor"/>
    <property type="match status" value="1"/>
</dbReference>
<evidence type="ECO:0000256" key="1">
    <source>
        <dbReference type="ARBA" id="ARBA00022729"/>
    </source>
</evidence>
<evidence type="ECO:0000313" key="5">
    <source>
        <dbReference type="EMBL" id="OIW13379.1"/>
    </source>
</evidence>
<dbReference type="InterPro" id="IPR051955">
    <property type="entry name" value="PME_Inhibitor"/>
</dbReference>
<dbReference type="STRING" id="3871.A0A1J7IKT0"/>
<dbReference type="AlphaFoldDB" id="A0A1J7IKT0"/>
<evidence type="ECO:0000313" key="6">
    <source>
        <dbReference type="Proteomes" id="UP000188354"/>
    </source>
</evidence>
<dbReference type="Pfam" id="PF04043">
    <property type="entry name" value="PMEI"/>
    <property type="match status" value="1"/>
</dbReference>
<dbReference type="Proteomes" id="UP000188354">
    <property type="component" value="Chromosome LG04"/>
</dbReference>
<dbReference type="EMBL" id="CM007364">
    <property type="protein sequence ID" value="OIW13379.1"/>
    <property type="molecule type" value="Genomic_DNA"/>
</dbReference>
<proteinExistence type="inferred from homology"/>
<dbReference type="GO" id="GO:0004857">
    <property type="term" value="F:enzyme inhibitor activity"/>
    <property type="evidence" value="ECO:0007669"/>
    <property type="project" value="InterPro"/>
</dbReference>
<evidence type="ECO:0000256" key="3">
    <source>
        <dbReference type="SAM" id="SignalP"/>
    </source>
</evidence>
<evidence type="ECO:0000259" key="4">
    <source>
        <dbReference type="SMART" id="SM00856"/>
    </source>
</evidence>
<feature type="domain" description="Pectinesterase inhibitor" evidence="4">
    <location>
        <begin position="29"/>
        <end position="172"/>
    </location>
</feature>
<dbReference type="PANTHER" id="PTHR31080:SF296">
    <property type="entry name" value="OS05G0360900 PROTEIN"/>
    <property type="match status" value="1"/>
</dbReference>
<accession>A0A1J7IKT0</accession>
<comment type="similarity">
    <text evidence="2">Belongs to the PMEI family.</text>
</comment>
<dbReference type="InterPro" id="IPR035513">
    <property type="entry name" value="Invertase/methylesterase_inhib"/>
</dbReference>
<organism evidence="5 6">
    <name type="scientific">Lupinus angustifolius</name>
    <name type="common">Narrow-leaved blue lupine</name>
    <dbReference type="NCBI Taxonomy" id="3871"/>
    <lineage>
        <taxon>Eukaryota</taxon>
        <taxon>Viridiplantae</taxon>
        <taxon>Streptophyta</taxon>
        <taxon>Embryophyta</taxon>
        <taxon>Tracheophyta</taxon>
        <taxon>Spermatophyta</taxon>
        <taxon>Magnoliopsida</taxon>
        <taxon>eudicotyledons</taxon>
        <taxon>Gunneridae</taxon>
        <taxon>Pentapetalae</taxon>
        <taxon>rosids</taxon>
        <taxon>fabids</taxon>
        <taxon>Fabales</taxon>
        <taxon>Fabaceae</taxon>
        <taxon>Papilionoideae</taxon>
        <taxon>50 kb inversion clade</taxon>
        <taxon>genistoids sensu lato</taxon>
        <taxon>core genistoids</taxon>
        <taxon>Genisteae</taxon>
        <taxon>Lupinus</taxon>
    </lineage>
</organism>
<dbReference type="PANTHER" id="PTHR31080">
    <property type="entry name" value="PECTINESTERASE INHIBITOR-LIKE"/>
    <property type="match status" value="1"/>
</dbReference>
<protein>
    <recommendedName>
        <fullName evidence="4">Pectinesterase inhibitor domain-containing protein</fullName>
    </recommendedName>
</protein>
<dbReference type="OrthoDB" id="841681at2759"/>
<evidence type="ECO:0000256" key="2">
    <source>
        <dbReference type="ARBA" id="ARBA00038471"/>
    </source>
</evidence>
<reference evidence="5 6" key="1">
    <citation type="journal article" date="2017" name="Plant Biotechnol. J.">
        <title>A comprehensive draft genome sequence for lupin (Lupinus angustifolius), an emerging health food: insights into plant-microbe interactions and legume evolution.</title>
        <authorList>
            <person name="Hane J.K."/>
            <person name="Ming Y."/>
            <person name="Kamphuis L.G."/>
            <person name="Nelson M.N."/>
            <person name="Garg G."/>
            <person name="Atkins C.A."/>
            <person name="Bayer P.E."/>
            <person name="Bravo A."/>
            <person name="Bringans S."/>
            <person name="Cannon S."/>
            <person name="Edwards D."/>
            <person name="Foley R."/>
            <person name="Gao L.L."/>
            <person name="Harrison M.J."/>
            <person name="Huang W."/>
            <person name="Hurgobin B."/>
            <person name="Li S."/>
            <person name="Liu C.W."/>
            <person name="McGrath A."/>
            <person name="Morahan G."/>
            <person name="Murray J."/>
            <person name="Weller J."/>
            <person name="Jian J."/>
            <person name="Singh K.B."/>
        </authorList>
    </citation>
    <scope>NUCLEOTIDE SEQUENCE [LARGE SCALE GENOMIC DNA]</scope>
    <source>
        <strain evidence="6">cv. Tanjil</strain>
        <tissue evidence="5">Whole plant</tissue>
    </source>
</reference>
<dbReference type="NCBIfam" id="TIGR01614">
    <property type="entry name" value="PME_inhib"/>
    <property type="match status" value="1"/>
</dbReference>
<feature type="signal peptide" evidence="3">
    <location>
        <begin position="1"/>
        <end position="24"/>
    </location>
</feature>
<dbReference type="KEGG" id="lang:109345921"/>
<dbReference type="OMA" id="MKMAGRI"/>
<keyword evidence="6" id="KW-1185">Reference proteome</keyword>
<dbReference type="SMART" id="SM00856">
    <property type="entry name" value="PMEI"/>
    <property type="match status" value="1"/>
</dbReference>
<dbReference type="Gramene" id="OIW13379">
    <property type="protein sequence ID" value="OIW13379"/>
    <property type="gene ID" value="TanjilG_16488"/>
</dbReference>
<dbReference type="InterPro" id="IPR006501">
    <property type="entry name" value="Pectinesterase_inhib_dom"/>
</dbReference>
<dbReference type="Gene3D" id="1.20.140.40">
    <property type="entry name" value="Invertase/pectin methylesterase inhibitor family protein"/>
    <property type="match status" value="1"/>
</dbReference>
<feature type="chain" id="PRO_5013176428" description="Pectinesterase inhibitor domain-containing protein" evidence="3">
    <location>
        <begin position="25"/>
        <end position="181"/>
    </location>
</feature>
<sequence length="181" mass="19348">MEHVTKLFSVLALCMVVMAHQTAAAEFNKGKDLINNLCNLSPTKDLCIQVLSSDETSSTADLRDLAVIALRVAASNASSILTDAKMLIDDVKLNPKVQQGLADCKENILDAVDQLEDTTAALLEDDNSQAQKWLKAALAAITTCDASIPGDDDVLSVKSASFRKLCNIAIFLTKSLPSSHS</sequence>
<name>A0A1J7IKT0_LUPAN</name>
<keyword evidence="1 3" id="KW-0732">Signal</keyword>